<feature type="binding site" evidence="6">
    <location>
        <begin position="100"/>
        <end position="102"/>
    </location>
    <ligand>
        <name>S-adenosyl-L-methionine</name>
        <dbReference type="ChEBI" id="CHEBI:59789"/>
    </ligand>
</feature>
<dbReference type="SUPFAM" id="SSF53335">
    <property type="entry name" value="S-adenosyl-L-methionine-dependent methyltransferases"/>
    <property type="match status" value="1"/>
</dbReference>
<evidence type="ECO:0000256" key="1">
    <source>
        <dbReference type="ARBA" id="ARBA00022490"/>
    </source>
</evidence>
<reference evidence="8 9" key="1">
    <citation type="journal article" date="2012" name="J. Bacteriol.">
        <title>Complete Genome Sequence of Borrelia crocidurae.</title>
        <authorList>
            <person name="Elbir H."/>
            <person name="Gimenez G."/>
            <person name="Robert C."/>
            <person name="Bergstrom S."/>
            <person name="Cutler S."/>
            <person name="Raoult D."/>
            <person name="Drancourt M."/>
        </authorList>
    </citation>
    <scope>NUCLEOTIDE SEQUENCE [LARGE SCALE GENOMIC DNA]</scope>
    <source>
        <strain evidence="8 9">Achema</strain>
    </source>
</reference>
<dbReference type="KEGG" id="bcw:Q7M_178"/>
<feature type="binding site" evidence="6">
    <location>
        <position position="141"/>
    </location>
    <ligand>
        <name>S-adenosyl-L-methionine</name>
        <dbReference type="ChEBI" id="CHEBI:59789"/>
    </ligand>
</feature>
<evidence type="ECO:0000256" key="4">
    <source>
        <dbReference type="ARBA" id="ARBA00022679"/>
    </source>
</evidence>
<comment type="similarity">
    <text evidence="6">Belongs to the methyltransferase superfamily. RNA methyltransferase RsmG family.</text>
</comment>
<dbReference type="PIRSF" id="PIRSF003078">
    <property type="entry name" value="GidB"/>
    <property type="match status" value="1"/>
</dbReference>
<proteinExistence type="inferred from homology"/>
<dbReference type="InterPro" id="IPR003682">
    <property type="entry name" value="rRNA_ssu_MeTfrase_G"/>
</dbReference>
<comment type="subcellular location">
    <subcellularLocation>
        <location evidence="6">Cytoplasm</location>
    </subcellularLocation>
</comment>
<accession>I0FBV1</accession>
<dbReference type="HAMAP" id="MF_00074">
    <property type="entry name" value="16SrRNA_methyltr_G"/>
    <property type="match status" value="1"/>
</dbReference>
<dbReference type="EMBL" id="CP003426">
    <property type="protein sequence ID" value="AFI30957.1"/>
    <property type="molecule type" value="Genomic_DNA"/>
</dbReference>
<dbReference type="RefSeq" id="WP_014696068.1">
    <property type="nucleotide sequence ID" value="NC_017808.1"/>
</dbReference>
<keyword evidence="2 6" id="KW-0698">rRNA processing</keyword>
<dbReference type="Gene3D" id="3.40.50.150">
    <property type="entry name" value="Vaccinia Virus protein VP39"/>
    <property type="match status" value="1"/>
</dbReference>
<dbReference type="GO" id="GO:0005829">
    <property type="term" value="C:cytosol"/>
    <property type="evidence" value="ECO:0007669"/>
    <property type="project" value="TreeGrafter"/>
</dbReference>
<dbReference type="Proteomes" id="UP000005212">
    <property type="component" value="Chromosome"/>
</dbReference>
<name>I0FBV1_BORCA</name>
<dbReference type="Pfam" id="PF02527">
    <property type="entry name" value="GidB"/>
    <property type="match status" value="1"/>
</dbReference>
<comment type="function">
    <text evidence="6">Specifically methylates the N7 position of a guanine in 16S rRNA.</text>
</comment>
<feature type="binding site" evidence="6">
    <location>
        <position position="77"/>
    </location>
    <ligand>
        <name>S-adenosyl-L-methionine</name>
        <dbReference type="ChEBI" id="CHEBI:59789"/>
    </ligand>
</feature>
<sequence>MMTNFKFALKNLKVNFTSENIDKLRFYIEKVLLFSDRFNLVSNNVRNFDAMLLHALDSVSGLPIVKDKNPRQVLDVGSGAGFPGIVLALFDHCRKYVLLERSNKKAIFLKMISLELGLENVEVLEHNVEEEQNKYEFITIRAFGDIRKYANILGSILKSGGLIMAYKGKFDKVEFEMSYVKNLFDKVEIKSSEVMSDKERYFLLLYDYKC</sequence>
<dbReference type="AlphaFoldDB" id="I0FBV1"/>
<keyword evidence="3 6" id="KW-0489">Methyltransferase</keyword>
<organism evidence="8 9">
    <name type="scientific">Borrelia crocidurae (strain Achema)</name>
    <dbReference type="NCBI Taxonomy" id="1155096"/>
    <lineage>
        <taxon>Bacteria</taxon>
        <taxon>Pseudomonadati</taxon>
        <taxon>Spirochaetota</taxon>
        <taxon>Spirochaetia</taxon>
        <taxon>Spirochaetales</taxon>
        <taxon>Borreliaceae</taxon>
        <taxon>Borrelia</taxon>
    </lineage>
</organism>
<feature type="binding site" evidence="6">
    <location>
        <position position="82"/>
    </location>
    <ligand>
        <name>S-adenosyl-L-methionine</name>
        <dbReference type="ChEBI" id="CHEBI:59789"/>
    </ligand>
</feature>
<dbReference type="HOGENOM" id="CLU_065341_2_0_12"/>
<feature type="binding site" evidence="6">
    <location>
        <begin position="128"/>
        <end position="129"/>
    </location>
    <ligand>
        <name>S-adenosyl-L-methionine</name>
        <dbReference type="ChEBI" id="CHEBI:59789"/>
    </ligand>
</feature>
<keyword evidence="1 6" id="KW-0963">Cytoplasm</keyword>
<dbReference type="InterPro" id="IPR029063">
    <property type="entry name" value="SAM-dependent_MTases_sf"/>
</dbReference>
<dbReference type="PANTHER" id="PTHR31760:SF0">
    <property type="entry name" value="S-ADENOSYL-L-METHIONINE-DEPENDENT METHYLTRANSFERASES SUPERFAMILY PROTEIN"/>
    <property type="match status" value="1"/>
</dbReference>
<protein>
    <recommendedName>
        <fullName evidence="6">Ribosomal RNA small subunit methyltransferase G</fullName>
        <ecNumber evidence="6">2.1.1.-</ecNumber>
    </recommendedName>
    <alternativeName>
        <fullName evidence="6">16S rRNA 7-methylguanosine methyltransferase</fullName>
        <shortName evidence="6">16S rRNA m7G methyltransferase</shortName>
    </alternativeName>
</protein>
<gene>
    <name evidence="6" type="primary">rsmG</name>
    <name evidence="8" type="ordered locus">Q7M_178</name>
</gene>
<feature type="coiled-coil region" evidence="7">
    <location>
        <begin position="114"/>
        <end position="141"/>
    </location>
</feature>
<evidence type="ECO:0000256" key="7">
    <source>
        <dbReference type="SAM" id="Coils"/>
    </source>
</evidence>
<evidence type="ECO:0000256" key="2">
    <source>
        <dbReference type="ARBA" id="ARBA00022552"/>
    </source>
</evidence>
<evidence type="ECO:0000256" key="5">
    <source>
        <dbReference type="ARBA" id="ARBA00022691"/>
    </source>
</evidence>
<reference evidence="9" key="2">
    <citation type="submission" date="2012-03" db="EMBL/GenBank/DDBJ databases">
        <title>Complete genome sequence of Borrelia crocidurae.</title>
        <authorList>
            <person name="Elbir H."/>
            <person name="Gimenez G."/>
            <person name="Robert C."/>
            <person name="Raoult D."/>
            <person name="Drancourt M."/>
        </authorList>
    </citation>
    <scope>NUCLEOTIDE SEQUENCE [LARGE SCALE GENOMIC DNA]</scope>
    <source>
        <strain evidence="9">Achema</strain>
    </source>
</reference>
<keyword evidence="4 6" id="KW-0808">Transferase</keyword>
<dbReference type="NCBIfam" id="TIGR00138">
    <property type="entry name" value="rsmG_gidB"/>
    <property type="match status" value="1"/>
</dbReference>
<dbReference type="EC" id="2.1.1.-" evidence="6"/>
<evidence type="ECO:0000313" key="9">
    <source>
        <dbReference type="Proteomes" id="UP000005212"/>
    </source>
</evidence>
<evidence type="ECO:0000256" key="3">
    <source>
        <dbReference type="ARBA" id="ARBA00022603"/>
    </source>
</evidence>
<dbReference type="PANTHER" id="PTHR31760">
    <property type="entry name" value="S-ADENOSYL-L-METHIONINE-DEPENDENT METHYLTRANSFERASES SUPERFAMILY PROTEIN"/>
    <property type="match status" value="1"/>
</dbReference>
<keyword evidence="5 6" id="KW-0949">S-adenosyl-L-methionine</keyword>
<evidence type="ECO:0000313" key="8">
    <source>
        <dbReference type="EMBL" id="AFI30957.1"/>
    </source>
</evidence>
<dbReference type="PATRIC" id="fig|1155096.3.peg.183"/>
<keyword evidence="7" id="KW-0175">Coiled coil</keyword>
<dbReference type="GO" id="GO:0070043">
    <property type="term" value="F:rRNA (guanine-N7-)-methyltransferase activity"/>
    <property type="evidence" value="ECO:0007669"/>
    <property type="project" value="UniProtKB-UniRule"/>
</dbReference>
<evidence type="ECO:0000256" key="6">
    <source>
        <dbReference type="HAMAP-Rule" id="MF_00074"/>
    </source>
</evidence>